<gene>
    <name evidence="2" type="ORF">QOZ95_000472</name>
</gene>
<name>A0ABU0KUN7_9BACL</name>
<protein>
    <recommendedName>
        <fullName evidence="1">Endoglucanase B carbohydrate binding domain-containing protein</fullName>
    </recommendedName>
</protein>
<dbReference type="Pfam" id="PF18448">
    <property type="entry name" value="CBM46"/>
    <property type="match status" value="1"/>
</dbReference>
<dbReference type="RefSeq" id="WP_425280863.1">
    <property type="nucleotide sequence ID" value="NZ_CP045298.1"/>
</dbReference>
<evidence type="ECO:0000313" key="3">
    <source>
        <dbReference type="Proteomes" id="UP001242811"/>
    </source>
</evidence>
<feature type="domain" description="Endoglucanase B carbohydrate binding" evidence="1">
    <location>
        <begin position="15"/>
        <end position="100"/>
    </location>
</feature>
<evidence type="ECO:0000259" key="1">
    <source>
        <dbReference type="Pfam" id="PF18448"/>
    </source>
</evidence>
<dbReference type="Proteomes" id="UP001242811">
    <property type="component" value="Unassembled WGS sequence"/>
</dbReference>
<dbReference type="EMBL" id="JAUSWA010000002">
    <property type="protein sequence ID" value="MDQ0492325.1"/>
    <property type="molecule type" value="Genomic_DNA"/>
</dbReference>
<sequence>MNKAKRDYASLYHSNRLPGQPACYDGGCLSNSGNAGPQDWTPYKEFGNTFAPAYDSNGIKLLPEFFNSVKDAEVTLRFHFWSGDVVTYKITKSGTRVTGTAS</sequence>
<evidence type="ECO:0000313" key="2">
    <source>
        <dbReference type="EMBL" id="MDQ0492325.1"/>
    </source>
</evidence>
<keyword evidence="3" id="KW-1185">Reference proteome</keyword>
<accession>A0ABU0KUN7</accession>
<proteinExistence type="predicted"/>
<organism evidence="2 3">
    <name type="scientific">Paenibacillus brasilensis</name>
    <dbReference type="NCBI Taxonomy" id="128574"/>
    <lineage>
        <taxon>Bacteria</taxon>
        <taxon>Bacillati</taxon>
        <taxon>Bacillota</taxon>
        <taxon>Bacilli</taxon>
        <taxon>Bacillales</taxon>
        <taxon>Paenibacillaceae</taxon>
        <taxon>Paenibacillus</taxon>
    </lineage>
</organism>
<comment type="caution">
    <text evidence="2">The sequence shown here is derived from an EMBL/GenBank/DDBJ whole genome shotgun (WGS) entry which is preliminary data.</text>
</comment>
<reference evidence="2 3" key="1">
    <citation type="submission" date="2023-07" db="EMBL/GenBank/DDBJ databases">
        <title>Genomic Encyclopedia of Type Strains, Phase IV (KMG-IV): sequencing the most valuable type-strain genomes for metagenomic binning, comparative biology and taxonomic classification.</title>
        <authorList>
            <person name="Goeker M."/>
        </authorList>
    </citation>
    <scope>NUCLEOTIDE SEQUENCE [LARGE SCALE GENOMIC DNA]</scope>
    <source>
        <strain evidence="2 3">DSM 14914</strain>
    </source>
</reference>
<dbReference type="InterPro" id="IPR040946">
    <property type="entry name" value="CBM46"/>
</dbReference>